<keyword evidence="1" id="KW-0812">Transmembrane</keyword>
<evidence type="ECO:0000313" key="2">
    <source>
        <dbReference type="EMBL" id="EDR11401.1"/>
    </source>
</evidence>
<name>B0D067_LACBS</name>
<dbReference type="EMBL" id="DS547095">
    <property type="protein sequence ID" value="EDR11401.1"/>
    <property type="molecule type" value="Genomic_DNA"/>
</dbReference>
<evidence type="ECO:0000313" key="3">
    <source>
        <dbReference type="Proteomes" id="UP000001194"/>
    </source>
</evidence>
<sequence>MDKLYEKFIKYLNRTFHLTIILPAFAMCAGPLFAPYPGLPLAQQHQWMHVCDSFTGEASNHPPSVLLDNLSFFTSRLLEHHLSSGSQ</sequence>
<protein>
    <submittedName>
        <fullName evidence="2">Predicted protein</fullName>
    </submittedName>
</protein>
<dbReference type="RefSeq" id="XP_001877298.1">
    <property type="nucleotide sequence ID" value="XM_001877263.1"/>
</dbReference>
<dbReference type="AlphaFoldDB" id="B0D067"/>
<organism evidence="3">
    <name type="scientific">Laccaria bicolor (strain S238N-H82 / ATCC MYA-4686)</name>
    <name type="common">Bicoloured deceiver</name>
    <name type="synonym">Laccaria laccata var. bicolor</name>
    <dbReference type="NCBI Taxonomy" id="486041"/>
    <lineage>
        <taxon>Eukaryota</taxon>
        <taxon>Fungi</taxon>
        <taxon>Dikarya</taxon>
        <taxon>Basidiomycota</taxon>
        <taxon>Agaricomycotina</taxon>
        <taxon>Agaricomycetes</taxon>
        <taxon>Agaricomycetidae</taxon>
        <taxon>Agaricales</taxon>
        <taxon>Agaricineae</taxon>
        <taxon>Hydnangiaceae</taxon>
        <taxon>Laccaria</taxon>
    </lineage>
</organism>
<gene>
    <name evidence="2" type="ORF">LACBIDRAFT_313522</name>
</gene>
<dbReference type="InParanoid" id="B0D067"/>
<dbReference type="HOGENOM" id="CLU_2483733_0_0_1"/>
<reference evidence="2 3" key="1">
    <citation type="journal article" date="2008" name="Nature">
        <title>The genome of Laccaria bicolor provides insights into mycorrhizal symbiosis.</title>
        <authorList>
            <person name="Martin F."/>
            <person name="Aerts A."/>
            <person name="Ahren D."/>
            <person name="Brun A."/>
            <person name="Danchin E.G.J."/>
            <person name="Duchaussoy F."/>
            <person name="Gibon J."/>
            <person name="Kohler A."/>
            <person name="Lindquist E."/>
            <person name="Pereda V."/>
            <person name="Salamov A."/>
            <person name="Shapiro H.J."/>
            <person name="Wuyts J."/>
            <person name="Blaudez D."/>
            <person name="Buee M."/>
            <person name="Brokstein P."/>
            <person name="Canbaeck B."/>
            <person name="Cohen D."/>
            <person name="Courty P.E."/>
            <person name="Coutinho P.M."/>
            <person name="Delaruelle C."/>
            <person name="Detter J.C."/>
            <person name="Deveau A."/>
            <person name="DiFazio S."/>
            <person name="Duplessis S."/>
            <person name="Fraissinet-Tachet L."/>
            <person name="Lucic E."/>
            <person name="Frey-Klett P."/>
            <person name="Fourrey C."/>
            <person name="Feussner I."/>
            <person name="Gay G."/>
            <person name="Grimwood J."/>
            <person name="Hoegger P.J."/>
            <person name="Jain P."/>
            <person name="Kilaru S."/>
            <person name="Labbe J."/>
            <person name="Lin Y.C."/>
            <person name="Legue V."/>
            <person name="Le Tacon F."/>
            <person name="Marmeisse R."/>
            <person name="Melayah D."/>
            <person name="Montanini B."/>
            <person name="Muratet M."/>
            <person name="Nehls U."/>
            <person name="Niculita-Hirzel H."/>
            <person name="Oudot-Le Secq M.P."/>
            <person name="Peter M."/>
            <person name="Quesneville H."/>
            <person name="Rajashekar B."/>
            <person name="Reich M."/>
            <person name="Rouhier N."/>
            <person name="Schmutz J."/>
            <person name="Yin T."/>
            <person name="Chalot M."/>
            <person name="Henrissat B."/>
            <person name="Kuees U."/>
            <person name="Lucas S."/>
            <person name="Van de Peer Y."/>
            <person name="Podila G.K."/>
            <person name="Polle A."/>
            <person name="Pukkila P.J."/>
            <person name="Richardson P.M."/>
            <person name="Rouze P."/>
            <person name="Sanders I.R."/>
            <person name="Stajich J.E."/>
            <person name="Tunlid A."/>
            <person name="Tuskan G."/>
            <person name="Grigoriev I.V."/>
        </authorList>
    </citation>
    <scope>NUCLEOTIDE SEQUENCE [LARGE SCALE GENOMIC DNA]</scope>
    <source>
        <strain evidence="3">S238N-H82 / ATCC MYA-4686</strain>
    </source>
</reference>
<keyword evidence="3" id="KW-1185">Reference proteome</keyword>
<proteinExistence type="predicted"/>
<feature type="transmembrane region" description="Helical" evidence="1">
    <location>
        <begin position="20"/>
        <end position="39"/>
    </location>
</feature>
<dbReference type="KEGG" id="lbc:LACBIDRAFT_313522"/>
<dbReference type="OrthoDB" id="100006at2759"/>
<dbReference type="GeneID" id="6073287"/>
<keyword evidence="1" id="KW-1133">Transmembrane helix</keyword>
<accession>B0D067</accession>
<keyword evidence="1" id="KW-0472">Membrane</keyword>
<evidence type="ECO:0000256" key="1">
    <source>
        <dbReference type="SAM" id="Phobius"/>
    </source>
</evidence>
<dbReference type="Proteomes" id="UP000001194">
    <property type="component" value="Unassembled WGS sequence"/>
</dbReference>